<dbReference type="EMBL" id="QGTJ01000005">
    <property type="protein sequence ID" value="PWV61651.1"/>
    <property type="molecule type" value="Genomic_DNA"/>
</dbReference>
<dbReference type="InterPro" id="IPR003719">
    <property type="entry name" value="Phenazine_PhzF-like"/>
</dbReference>
<comment type="similarity">
    <text evidence="1">Belongs to the PhzF family.</text>
</comment>
<dbReference type="GO" id="GO:0005737">
    <property type="term" value="C:cytoplasm"/>
    <property type="evidence" value="ECO:0007669"/>
    <property type="project" value="TreeGrafter"/>
</dbReference>
<dbReference type="SUPFAM" id="SSF54506">
    <property type="entry name" value="Diaminopimelate epimerase-like"/>
    <property type="match status" value="1"/>
</dbReference>
<evidence type="ECO:0000256" key="3">
    <source>
        <dbReference type="PIRSR" id="PIRSR016184-1"/>
    </source>
</evidence>
<organism evidence="4 5">
    <name type="scientific">Plasticicumulans acidivorans</name>
    <dbReference type="NCBI Taxonomy" id="886464"/>
    <lineage>
        <taxon>Bacteria</taxon>
        <taxon>Pseudomonadati</taxon>
        <taxon>Pseudomonadota</taxon>
        <taxon>Gammaproteobacteria</taxon>
        <taxon>Candidatus Competibacteraceae</taxon>
        <taxon>Plasticicumulans</taxon>
    </lineage>
</organism>
<keyword evidence="5" id="KW-1185">Reference proteome</keyword>
<feature type="active site" evidence="3">
    <location>
        <position position="46"/>
    </location>
</feature>
<evidence type="ECO:0000256" key="2">
    <source>
        <dbReference type="ARBA" id="ARBA00023235"/>
    </source>
</evidence>
<reference evidence="4 5" key="1">
    <citation type="submission" date="2018-05" db="EMBL/GenBank/DDBJ databases">
        <title>Genomic Encyclopedia of Type Strains, Phase IV (KMG-IV): sequencing the most valuable type-strain genomes for metagenomic binning, comparative biology and taxonomic classification.</title>
        <authorList>
            <person name="Goeker M."/>
        </authorList>
    </citation>
    <scope>NUCLEOTIDE SEQUENCE [LARGE SCALE GENOMIC DNA]</scope>
    <source>
        <strain evidence="4 5">DSM 23606</strain>
    </source>
</reference>
<evidence type="ECO:0000313" key="4">
    <source>
        <dbReference type="EMBL" id="PWV61651.1"/>
    </source>
</evidence>
<dbReference type="PANTHER" id="PTHR13774">
    <property type="entry name" value="PHENAZINE BIOSYNTHESIS PROTEIN"/>
    <property type="match status" value="1"/>
</dbReference>
<name>A0A317MVJ3_9GAMM</name>
<protein>
    <submittedName>
        <fullName evidence="4">PhzF family phenazine biosynthesis protein</fullName>
    </submittedName>
</protein>
<dbReference type="AlphaFoldDB" id="A0A317MVJ3"/>
<evidence type="ECO:0000313" key="5">
    <source>
        <dbReference type="Proteomes" id="UP000246569"/>
    </source>
</evidence>
<dbReference type="Gene3D" id="3.10.310.10">
    <property type="entry name" value="Diaminopimelate Epimerase, Chain A, domain 1"/>
    <property type="match status" value="2"/>
</dbReference>
<dbReference type="PIRSF" id="PIRSF016184">
    <property type="entry name" value="PhzC_PhzF"/>
    <property type="match status" value="1"/>
</dbReference>
<evidence type="ECO:0000256" key="1">
    <source>
        <dbReference type="ARBA" id="ARBA00008270"/>
    </source>
</evidence>
<proteinExistence type="inferred from homology"/>
<dbReference type="PANTHER" id="PTHR13774:SF17">
    <property type="entry name" value="PHENAZINE BIOSYNTHESIS-LIKE DOMAIN-CONTAINING PROTEIN"/>
    <property type="match status" value="1"/>
</dbReference>
<dbReference type="OrthoDB" id="9788221at2"/>
<dbReference type="RefSeq" id="WP_110018439.1">
    <property type="nucleotide sequence ID" value="NZ_QGTJ01000005.1"/>
</dbReference>
<comment type="caution">
    <text evidence="4">The sequence shown here is derived from an EMBL/GenBank/DDBJ whole genome shotgun (WGS) entry which is preliminary data.</text>
</comment>
<dbReference type="GO" id="GO:0016853">
    <property type="term" value="F:isomerase activity"/>
    <property type="evidence" value="ECO:0007669"/>
    <property type="project" value="UniProtKB-KW"/>
</dbReference>
<accession>A0A317MVJ3</accession>
<gene>
    <name evidence="4" type="ORF">C7443_10579</name>
</gene>
<dbReference type="Pfam" id="PF02567">
    <property type="entry name" value="PhzC-PhzF"/>
    <property type="match status" value="1"/>
</dbReference>
<sequence>MRLPLYQVDAFTDRLFGGNPAAVMPLPHWLDDVTLAALAAENNLSETAFLVAEGAGWRLRWFTPAIEVDLCGHATLASAHVLFAHLGVRSERLQFSTASGPLSVARLADGRLELDFPARTLTAISAPAGLGEALGATPQAVFDSGCNYLAVFADEAAVGALRPDFRALAALERQGVIVTAAGEAVDFVSRYFAPAAGIDEDPVTGSAHCELTPYWAECLGRSALRARQVSARGGTLGVRLNGDRVGIAGRAVTYLCGQVELPG</sequence>
<dbReference type="Proteomes" id="UP000246569">
    <property type="component" value="Unassembled WGS sequence"/>
</dbReference>
<dbReference type="NCBIfam" id="TIGR00654">
    <property type="entry name" value="PhzF_family"/>
    <property type="match status" value="1"/>
</dbReference>
<keyword evidence="2" id="KW-0413">Isomerase</keyword>